<comment type="similarity">
    <text evidence="1">Belongs to the TonB-dependent receptor family.</text>
</comment>
<dbReference type="InterPro" id="IPR023997">
    <property type="entry name" value="TonB-dep_OMP_SusC/RagA_CS"/>
</dbReference>
<name>A0ABY7WIU3_9SPHI</name>
<dbReference type="InterPro" id="IPR052173">
    <property type="entry name" value="Beta-lactam_resp_regulator"/>
</dbReference>
<dbReference type="Pfam" id="PF05569">
    <property type="entry name" value="Peptidase_M56"/>
    <property type="match status" value="1"/>
</dbReference>
<organism evidence="5 6">
    <name type="scientific">Sphingobacterium oryzagri</name>
    <dbReference type="NCBI Taxonomy" id="3025669"/>
    <lineage>
        <taxon>Bacteria</taxon>
        <taxon>Pseudomonadati</taxon>
        <taxon>Bacteroidota</taxon>
        <taxon>Sphingobacteriia</taxon>
        <taxon>Sphingobacteriales</taxon>
        <taxon>Sphingobacteriaceae</taxon>
        <taxon>Sphingobacterium</taxon>
    </lineage>
</organism>
<sequence>MHSLLAYIVQVNILLAIVYGGYMLLLKNLTFYQLNRVYFLSGVLFALIYPFLDIRSLFQQHIEPVGELIAFLPDFYLSEEQSIYTVENLLYVAIGTGVLVLLIKFCVQLVSLFRIHLHSVDASWKKYLYRNVLFPIVPFSFLNKIYLNKEQHQELELQDIFEHEAIHVKGLHTMDILLFELILIGCWYNPFVWLMRSAIRQNLEFLTDQQVLSKGVDRQTYQYSLLHVSKQGASVGISNQFNFKLLKKRIMMMNRRRSSKLELGKYACLLPIIIFSAGAFTVSKADPTITEAVNMAKELTITEIPNALHIPAPTAASDTISKNETVQTTDSTRSITIDGVATVSQADANKSTRVSLDSANNKKALVFINGANSLPPLIYIDGIEQEIQYDLNRLNANDIHSIEVIKDAQTIATKRSNGTGIIKVTTKAAVESGKVDIGIHNVSVLKTDTIRTRKPQTVVVKGRRINEHDFKGLSMKESSLGKDPLIVLDGVAVTNQQIGDIQPDNIESISVLRDASSVAVYGSRGADGVILITTKAKAAGVGKKTDMEYTDDDVFFIDGRPVSKNQFTAVPKEQIKNISVNGDAKKAGRRVEIKTR</sequence>
<dbReference type="PROSITE" id="PS52016">
    <property type="entry name" value="TONB_DEPENDENT_REC_3"/>
    <property type="match status" value="1"/>
</dbReference>
<keyword evidence="5" id="KW-0675">Receptor</keyword>
<comment type="subcellular location">
    <subcellularLocation>
        <location evidence="1">Cell outer membrane</location>
        <topology evidence="1">Multi-pass membrane protein</topology>
    </subcellularLocation>
</comment>
<reference evidence="5 6" key="1">
    <citation type="submission" date="2023-02" db="EMBL/GenBank/DDBJ databases">
        <title>Genome sequence of Sphingobacterium sp. KACC 22765.</title>
        <authorList>
            <person name="Kim S."/>
            <person name="Heo J."/>
            <person name="Kwon S.-W."/>
        </authorList>
    </citation>
    <scope>NUCLEOTIDE SEQUENCE [LARGE SCALE GENOMIC DNA]</scope>
    <source>
        <strain evidence="5 6">KACC 22765</strain>
    </source>
</reference>
<dbReference type="NCBIfam" id="TIGR04057">
    <property type="entry name" value="SusC_RagA_signa"/>
    <property type="match status" value="1"/>
</dbReference>
<gene>
    <name evidence="5" type="ORF">PQ465_03930</name>
</gene>
<keyword evidence="1 2" id="KW-0812">Transmembrane</keyword>
<feature type="transmembrane region" description="Helical" evidence="2">
    <location>
        <begin position="176"/>
        <end position="195"/>
    </location>
</feature>
<evidence type="ECO:0000313" key="6">
    <source>
        <dbReference type="Proteomes" id="UP001221558"/>
    </source>
</evidence>
<keyword evidence="1" id="KW-0998">Cell outer membrane</keyword>
<keyword evidence="6" id="KW-1185">Reference proteome</keyword>
<feature type="transmembrane region" description="Helical" evidence="2">
    <location>
        <begin position="6"/>
        <end position="25"/>
    </location>
</feature>
<feature type="domain" description="Peptidase M56" evidence="3">
    <location>
        <begin position="132"/>
        <end position="253"/>
    </location>
</feature>
<keyword evidence="1" id="KW-1134">Transmembrane beta strand</keyword>
<feature type="domain" description="TonB-dependent receptor plug" evidence="4">
    <location>
        <begin position="475"/>
        <end position="529"/>
    </location>
</feature>
<evidence type="ECO:0000313" key="5">
    <source>
        <dbReference type="EMBL" id="WDF69531.1"/>
    </source>
</evidence>
<dbReference type="PANTHER" id="PTHR34978:SF3">
    <property type="entry name" value="SLR0241 PROTEIN"/>
    <property type="match status" value="1"/>
</dbReference>
<dbReference type="InterPro" id="IPR012910">
    <property type="entry name" value="Plug_dom"/>
</dbReference>
<proteinExistence type="inferred from homology"/>
<evidence type="ECO:0000256" key="1">
    <source>
        <dbReference type="PROSITE-ProRule" id="PRU01360"/>
    </source>
</evidence>
<keyword evidence="1 2" id="KW-0472">Membrane</keyword>
<evidence type="ECO:0000259" key="3">
    <source>
        <dbReference type="Pfam" id="PF05569"/>
    </source>
</evidence>
<feature type="transmembrane region" description="Helical" evidence="2">
    <location>
        <begin position="263"/>
        <end position="282"/>
    </location>
</feature>
<dbReference type="EMBL" id="CP117880">
    <property type="protein sequence ID" value="WDF69531.1"/>
    <property type="molecule type" value="Genomic_DNA"/>
</dbReference>
<feature type="transmembrane region" description="Helical" evidence="2">
    <location>
        <begin position="89"/>
        <end position="115"/>
    </location>
</feature>
<dbReference type="SUPFAM" id="SSF56935">
    <property type="entry name" value="Porins"/>
    <property type="match status" value="2"/>
</dbReference>
<dbReference type="Gene3D" id="2.170.130.10">
    <property type="entry name" value="TonB-dependent receptor, plug domain"/>
    <property type="match status" value="2"/>
</dbReference>
<dbReference type="PANTHER" id="PTHR34978">
    <property type="entry name" value="POSSIBLE SENSOR-TRANSDUCER PROTEIN BLAR"/>
    <property type="match status" value="1"/>
</dbReference>
<dbReference type="Proteomes" id="UP001221558">
    <property type="component" value="Chromosome"/>
</dbReference>
<evidence type="ECO:0000256" key="2">
    <source>
        <dbReference type="SAM" id="Phobius"/>
    </source>
</evidence>
<dbReference type="InterPro" id="IPR039426">
    <property type="entry name" value="TonB-dep_rcpt-like"/>
</dbReference>
<keyword evidence="2" id="KW-1133">Transmembrane helix</keyword>
<dbReference type="Pfam" id="PF07715">
    <property type="entry name" value="Plug"/>
    <property type="match status" value="2"/>
</dbReference>
<dbReference type="RefSeq" id="WP_274268245.1">
    <property type="nucleotide sequence ID" value="NZ_CP117880.1"/>
</dbReference>
<protein>
    <submittedName>
        <fullName evidence="5">TonB-dependent receptor plug domain-containing protein</fullName>
    </submittedName>
</protein>
<accession>A0ABY7WIU3</accession>
<evidence type="ECO:0000259" key="4">
    <source>
        <dbReference type="Pfam" id="PF07715"/>
    </source>
</evidence>
<dbReference type="InterPro" id="IPR008756">
    <property type="entry name" value="Peptidase_M56"/>
</dbReference>
<dbReference type="InterPro" id="IPR037066">
    <property type="entry name" value="Plug_dom_sf"/>
</dbReference>
<dbReference type="CDD" id="cd07341">
    <property type="entry name" value="M56_BlaR1_MecR1_like"/>
    <property type="match status" value="1"/>
</dbReference>
<keyword evidence="1" id="KW-0813">Transport</keyword>
<feature type="domain" description="TonB-dependent receptor plug" evidence="4">
    <location>
        <begin position="338"/>
        <end position="416"/>
    </location>
</feature>